<dbReference type="EMBL" id="JABSTQ010011259">
    <property type="protein sequence ID" value="KAG0413441.1"/>
    <property type="molecule type" value="Genomic_DNA"/>
</dbReference>
<gene>
    <name evidence="1" type="ORF">HPB47_009404</name>
</gene>
<keyword evidence="2" id="KW-1185">Reference proteome</keyword>
<evidence type="ECO:0000313" key="1">
    <source>
        <dbReference type="EMBL" id="KAG0413441.1"/>
    </source>
</evidence>
<accession>A0AC60P1Z5</accession>
<dbReference type="Proteomes" id="UP000805193">
    <property type="component" value="Unassembled WGS sequence"/>
</dbReference>
<name>A0AC60P1Z5_IXOPE</name>
<protein>
    <submittedName>
        <fullName evidence="1">Uncharacterized protein</fullName>
    </submittedName>
</protein>
<organism evidence="1 2">
    <name type="scientific">Ixodes persulcatus</name>
    <name type="common">Taiga tick</name>
    <dbReference type="NCBI Taxonomy" id="34615"/>
    <lineage>
        <taxon>Eukaryota</taxon>
        <taxon>Metazoa</taxon>
        <taxon>Ecdysozoa</taxon>
        <taxon>Arthropoda</taxon>
        <taxon>Chelicerata</taxon>
        <taxon>Arachnida</taxon>
        <taxon>Acari</taxon>
        <taxon>Parasitiformes</taxon>
        <taxon>Ixodida</taxon>
        <taxon>Ixodoidea</taxon>
        <taxon>Ixodidae</taxon>
        <taxon>Ixodinae</taxon>
        <taxon>Ixodes</taxon>
    </lineage>
</organism>
<comment type="caution">
    <text evidence="1">The sequence shown here is derived from an EMBL/GenBank/DDBJ whole genome shotgun (WGS) entry which is preliminary data.</text>
</comment>
<evidence type="ECO:0000313" key="2">
    <source>
        <dbReference type="Proteomes" id="UP000805193"/>
    </source>
</evidence>
<reference evidence="1 2" key="1">
    <citation type="journal article" date="2020" name="Cell">
        <title>Large-Scale Comparative Analyses of Tick Genomes Elucidate Their Genetic Diversity and Vector Capacities.</title>
        <authorList>
            <consortium name="Tick Genome and Microbiome Consortium (TIGMIC)"/>
            <person name="Jia N."/>
            <person name="Wang J."/>
            <person name="Shi W."/>
            <person name="Du L."/>
            <person name="Sun Y."/>
            <person name="Zhan W."/>
            <person name="Jiang J.F."/>
            <person name="Wang Q."/>
            <person name="Zhang B."/>
            <person name="Ji P."/>
            <person name="Bell-Sakyi L."/>
            <person name="Cui X.M."/>
            <person name="Yuan T.T."/>
            <person name="Jiang B.G."/>
            <person name="Yang W.F."/>
            <person name="Lam T.T."/>
            <person name="Chang Q.C."/>
            <person name="Ding S.J."/>
            <person name="Wang X.J."/>
            <person name="Zhu J.G."/>
            <person name="Ruan X.D."/>
            <person name="Zhao L."/>
            <person name="Wei J.T."/>
            <person name="Ye R.Z."/>
            <person name="Que T.C."/>
            <person name="Du C.H."/>
            <person name="Zhou Y.H."/>
            <person name="Cheng J.X."/>
            <person name="Dai P.F."/>
            <person name="Guo W.B."/>
            <person name="Han X.H."/>
            <person name="Huang E.J."/>
            <person name="Li L.F."/>
            <person name="Wei W."/>
            <person name="Gao Y.C."/>
            <person name="Liu J.Z."/>
            <person name="Shao H.Z."/>
            <person name="Wang X."/>
            <person name="Wang C.C."/>
            <person name="Yang T.C."/>
            <person name="Huo Q.B."/>
            <person name="Li W."/>
            <person name="Chen H.Y."/>
            <person name="Chen S.E."/>
            <person name="Zhou L.G."/>
            <person name="Ni X.B."/>
            <person name="Tian J.H."/>
            <person name="Sheng Y."/>
            <person name="Liu T."/>
            <person name="Pan Y.S."/>
            <person name="Xia L.Y."/>
            <person name="Li J."/>
            <person name="Zhao F."/>
            <person name="Cao W.C."/>
        </authorList>
    </citation>
    <scope>NUCLEOTIDE SEQUENCE [LARGE SCALE GENOMIC DNA]</scope>
    <source>
        <strain evidence="1">Iper-2018</strain>
    </source>
</reference>
<proteinExistence type="predicted"/>
<sequence length="313" mass="33671">MVAFPVVYPATGGRVVLVPPRMVYYYYAYPAVLRPVVPVGPAVINVPVYVNVQPVAVPGPPPGTGVLVGSGVQVTASDVPGTYGSETQMKVGTLNRTARSPASSSGNLLYFPHVRTVPGVIINAPGTRLVPCGTGIRYVVTGLGKVVPVVVRYVPLRVSTTSTSIFSTTSNYNATANDTETATADASTNPAAKFPEKWLFYALCYQILTLQICDRALYMAPSSNCQALPGSLGVLRFSFLVYAYHISSTWFRDDYIYGIAGFIGVFDTDRSSDESDCYQDMLEDGYFDFEPLATSSSDDDEIVTDELSVVRGD</sequence>